<protein>
    <submittedName>
        <fullName evidence="1">Uncharacterized protein</fullName>
    </submittedName>
</protein>
<reference evidence="1" key="1">
    <citation type="submission" date="2023-11" db="EMBL/GenBank/DDBJ databases">
        <authorList>
            <person name="Poullet M."/>
        </authorList>
    </citation>
    <scope>NUCLEOTIDE SEQUENCE</scope>
    <source>
        <strain evidence="1">E1834</strain>
    </source>
</reference>
<accession>A0ACB0YUX7</accession>
<evidence type="ECO:0000313" key="1">
    <source>
        <dbReference type="EMBL" id="CAK5064013.1"/>
    </source>
</evidence>
<gene>
    <name evidence="1" type="ORF">MENTE1834_LOCUS16907</name>
</gene>
<keyword evidence="2" id="KW-1185">Reference proteome</keyword>
<proteinExistence type="predicted"/>
<name>A0ACB0YUX7_MELEN</name>
<evidence type="ECO:0000313" key="2">
    <source>
        <dbReference type="Proteomes" id="UP001497535"/>
    </source>
</evidence>
<dbReference type="Proteomes" id="UP001497535">
    <property type="component" value="Unassembled WGS sequence"/>
</dbReference>
<sequence>MRVIKIFNFRHKNFEIKIYEKLPRFITFESDTCPHALNFANTNEANMFKNILKLTIKRINNGGVKPQVQQPQNHLSPSTSNINQMPTGITNIGTSPQVGPSFHQFFTPNKKMPSKKDKNNDGRPTLTKKDLGAATDFA</sequence>
<organism evidence="1 2">
    <name type="scientific">Meloidogyne enterolobii</name>
    <name type="common">Root-knot nematode worm</name>
    <name type="synonym">Meloidogyne mayaguensis</name>
    <dbReference type="NCBI Taxonomy" id="390850"/>
    <lineage>
        <taxon>Eukaryota</taxon>
        <taxon>Metazoa</taxon>
        <taxon>Ecdysozoa</taxon>
        <taxon>Nematoda</taxon>
        <taxon>Chromadorea</taxon>
        <taxon>Rhabditida</taxon>
        <taxon>Tylenchina</taxon>
        <taxon>Tylenchomorpha</taxon>
        <taxon>Tylenchoidea</taxon>
        <taxon>Meloidogynidae</taxon>
        <taxon>Meloidogyninae</taxon>
        <taxon>Meloidogyne</taxon>
    </lineage>
</organism>
<dbReference type="EMBL" id="CAVMJV010000019">
    <property type="protein sequence ID" value="CAK5064013.1"/>
    <property type="molecule type" value="Genomic_DNA"/>
</dbReference>
<comment type="caution">
    <text evidence="1">The sequence shown here is derived from an EMBL/GenBank/DDBJ whole genome shotgun (WGS) entry which is preliminary data.</text>
</comment>